<gene>
    <name evidence="1" type="ORF">C8A03DRAFT_32716</name>
</gene>
<reference evidence="1" key="1">
    <citation type="journal article" date="2023" name="Mol. Phylogenet. Evol.">
        <title>Genome-scale phylogeny and comparative genomics of the fungal order Sordariales.</title>
        <authorList>
            <person name="Hensen N."/>
            <person name="Bonometti L."/>
            <person name="Westerberg I."/>
            <person name="Brannstrom I.O."/>
            <person name="Guillou S."/>
            <person name="Cros-Aarteil S."/>
            <person name="Calhoun S."/>
            <person name="Haridas S."/>
            <person name="Kuo A."/>
            <person name="Mondo S."/>
            <person name="Pangilinan J."/>
            <person name="Riley R."/>
            <person name="LaButti K."/>
            <person name="Andreopoulos B."/>
            <person name="Lipzen A."/>
            <person name="Chen C."/>
            <person name="Yan M."/>
            <person name="Daum C."/>
            <person name="Ng V."/>
            <person name="Clum A."/>
            <person name="Steindorff A."/>
            <person name="Ohm R.A."/>
            <person name="Martin F."/>
            <person name="Silar P."/>
            <person name="Natvig D.O."/>
            <person name="Lalanne C."/>
            <person name="Gautier V."/>
            <person name="Ament-Velasquez S.L."/>
            <person name="Kruys A."/>
            <person name="Hutchinson M.I."/>
            <person name="Powell A.J."/>
            <person name="Barry K."/>
            <person name="Miller A.N."/>
            <person name="Grigoriev I.V."/>
            <person name="Debuchy R."/>
            <person name="Gladieux P."/>
            <person name="Hiltunen Thoren M."/>
            <person name="Johannesson H."/>
        </authorList>
    </citation>
    <scope>NUCLEOTIDE SEQUENCE</scope>
    <source>
        <strain evidence="1">CBS 532.94</strain>
    </source>
</reference>
<dbReference type="EMBL" id="MU860069">
    <property type="protein sequence ID" value="KAK4239234.1"/>
    <property type="molecule type" value="Genomic_DNA"/>
</dbReference>
<organism evidence="1 2">
    <name type="scientific">Achaetomium macrosporum</name>
    <dbReference type="NCBI Taxonomy" id="79813"/>
    <lineage>
        <taxon>Eukaryota</taxon>
        <taxon>Fungi</taxon>
        <taxon>Dikarya</taxon>
        <taxon>Ascomycota</taxon>
        <taxon>Pezizomycotina</taxon>
        <taxon>Sordariomycetes</taxon>
        <taxon>Sordariomycetidae</taxon>
        <taxon>Sordariales</taxon>
        <taxon>Chaetomiaceae</taxon>
        <taxon>Achaetomium</taxon>
    </lineage>
</organism>
<reference evidence="1" key="2">
    <citation type="submission" date="2023-05" db="EMBL/GenBank/DDBJ databases">
        <authorList>
            <consortium name="Lawrence Berkeley National Laboratory"/>
            <person name="Steindorff A."/>
            <person name="Hensen N."/>
            <person name="Bonometti L."/>
            <person name="Westerberg I."/>
            <person name="Brannstrom I.O."/>
            <person name="Guillou S."/>
            <person name="Cros-Aarteil S."/>
            <person name="Calhoun S."/>
            <person name="Haridas S."/>
            <person name="Kuo A."/>
            <person name="Mondo S."/>
            <person name="Pangilinan J."/>
            <person name="Riley R."/>
            <person name="Labutti K."/>
            <person name="Andreopoulos B."/>
            <person name="Lipzen A."/>
            <person name="Chen C."/>
            <person name="Yanf M."/>
            <person name="Daum C."/>
            <person name="Ng V."/>
            <person name="Clum A."/>
            <person name="Ohm R."/>
            <person name="Martin F."/>
            <person name="Silar P."/>
            <person name="Natvig D."/>
            <person name="Lalanne C."/>
            <person name="Gautier V."/>
            <person name="Ament-Velasquez S.L."/>
            <person name="Kruys A."/>
            <person name="Hutchinson M.I."/>
            <person name="Powell A.J."/>
            <person name="Barry K."/>
            <person name="Miller A.N."/>
            <person name="Grigoriev I.V."/>
            <person name="Debuchy R."/>
            <person name="Gladieux P."/>
            <person name="Thoren M.H."/>
            <person name="Johannesson H."/>
        </authorList>
    </citation>
    <scope>NUCLEOTIDE SEQUENCE</scope>
    <source>
        <strain evidence="1">CBS 532.94</strain>
    </source>
</reference>
<evidence type="ECO:0000313" key="1">
    <source>
        <dbReference type="EMBL" id="KAK4239234.1"/>
    </source>
</evidence>
<dbReference type="SUPFAM" id="SSF89372">
    <property type="entry name" value="Fucose-specific lectin"/>
    <property type="match status" value="1"/>
</dbReference>
<protein>
    <submittedName>
        <fullName evidence="1">Uncharacterized protein</fullName>
    </submittedName>
</protein>
<sequence length="468" mass="51376">MPRETVEKISTSEALQAKVDELGKIAAIVAEKSGGGMPERSSLEAIARELLSIEQAYDPATEKPLTLPNGYGYVDWWSPWGYRVHLTQKAINALNNLGGVAESSAAVAGFIVALTGSALVTTVGVAGLIAGALAARAKVMYWIADGGELDLYSPWFAIVALIPMKSDYPWVDDDRLGFSVFKDGSWADGKPFIGGSTTNDGRGREWAADTIATFANHDGRLYAAFSVSTRAIYYCVYDPKVDDGDSHKGWSDSYQIGVYGCWPSLIEYDGHLYMFYSHTNGEIWWTRRDRFGWKYEQALRGGHAYTADRVGLAVFGGKLYLAARGLGDENVWMSTFDGNEWTPYAKIGASSSHGPALATFGGELHMVASGGGKDHRIWHYRFDGSNWRSGPLQSVYTNGMPSLAVFDGKLYCAAVGMEKAIWYMSYSGGSWSRYTETQLRSRSGPSLSAYTDKLSNRQDMLLCFDPRM</sequence>
<dbReference type="Proteomes" id="UP001303760">
    <property type="component" value="Unassembled WGS sequence"/>
</dbReference>
<proteinExistence type="predicted"/>
<keyword evidence="2" id="KW-1185">Reference proteome</keyword>
<dbReference type="Gene3D" id="2.120.10.70">
    <property type="entry name" value="Fucose-specific lectin"/>
    <property type="match status" value="1"/>
</dbReference>
<dbReference type="AlphaFoldDB" id="A0AAN7CC07"/>
<evidence type="ECO:0000313" key="2">
    <source>
        <dbReference type="Proteomes" id="UP001303760"/>
    </source>
</evidence>
<comment type="caution">
    <text evidence="1">The sequence shown here is derived from an EMBL/GenBank/DDBJ whole genome shotgun (WGS) entry which is preliminary data.</text>
</comment>
<name>A0AAN7CC07_9PEZI</name>
<accession>A0AAN7CC07</accession>